<dbReference type="PIRSF" id="PIRSF000477">
    <property type="entry name" value="PurNPase"/>
    <property type="match status" value="1"/>
</dbReference>
<comment type="function">
    <text evidence="11">The purine nucleoside phosphorylases catalyze the phosphorolytic breakdown of the N-glycosidic bond in the beta-(deoxy)ribonucleoside molecules, with the formation of the corresponding free purine bases and pentose-1-phosphate.</text>
</comment>
<dbReference type="PANTHER" id="PTHR11904">
    <property type="entry name" value="METHYLTHIOADENOSINE/PURINE NUCLEOSIDE PHOSPHORYLASE"/>
    <property type="match status" value="1"/>
</dbReference>
<dbReference type="EMBL" id="GBRD01017146">
    <property type="protein sequence ID" value="JAG48681.1"/>
    <property type="molecule type" value="Transcribed_RNA"/>
</dbReference>
<comment type="catalytic activity">
    <reaction evidence="8">
        <text>2'-deoxyguanosine + phosphate = 2-deoxy-alpha-D-ribose 1-phosphate + guanine</text>
        <dbReference type="Rhea" id="RHEA:27738"/>
        <dbReference type="ChEBI" id="CHEBI:16235"/>
        <dbReference type="ChEBI" id="CHEBI:17172"/>
        <dbReference type="ChEBI" id="CHEBI:43474"/>
        <dbReference type="ChEBI" id="CHEBI:57259"/>
        <dbReference type="EC" id="2.4.2.1"/>
    </reaction>
</comment>
<dbReference type="AlphaFoldDB" id="A0A0A9X8X6"/>
<comment type="similarity">
    <text evidence="2 11">Belongs to the PNP/MTAP phosphorylase family.</text>
</comment>
<dbReference type="InterPro" id="IPR035994">
    <property type="entry name" value="Nucleoside_phosphorylase_sf"/>
</dbReference>
<dbReference type="EMBL" id="GBHO01026447">
    <property type="protein sequence ID" value="JAG17157.1"/>
    <property type="molecule type" value="Transcribed_RNA"/>
</dbReference>
<evidence type="ECO:0000256" key="2">
    <source>
        <dbReference type="ARBA" id="ARBA00006751"/>
    </source>
</evidence>
<protein>
    <recommendedName>
        <fullName evidence="4 11">Purine nucleoside phosphorylase</fullName>
        <ecNumber evidence="3 11">2.4.2.1</ecNumber>
    </recommendedName>
    <alternativeName>
        <fullName evidence="11">Inosine-guanosine phosphorylase</fullName>
    </alternativeName>
</protein>
<dbReference type="EMBL" id="GDHC01001453">
    <property type="protein sequence ID" value="JAQ17176.1"/>
    <property type="molecule type" value="Transcribed_RNA"/>
</dbReference>
<evidence type="ECO:0000256" key="10">
    <source>
        <dbReference type="ARBA" id="ARBA00023970"/>
    </source>
</evidence>
<evidence type="ECO:0000256" key="9">
    <source>
        <dbReference type="ARBA" id="ARBA00023950"/>
    </source>
</evidence>
<name>A0A0A9X8X6_LYGHE</name>
<dbReference type="UniPathway" id="UPA00606"/>
<dbReference type="InterPro" id="IPR000845">
    <property type="entry name" value="Nucleoside_phosphorylase_d"/>
</dbReference>
<evidence type="ECO:0000256" key="5">
    <source>
        <dbReference type="ARBA" id="ARBA00022676"/>
    </source>
</evidence>
<dbReference type="NCBIfam" id="NF006054">
    <property type="entry name" value="PRK08202.1"/>
    <property type="match status" value="1"/>
</dbReference>
<evidence type="ECO:0000256" key="7">
    <source>
        <dbReference type="ARBA" id="ARBA00023918"/>
    </source>
</evidence>
<dbReference type="EMBL" id="GDHC01020979">
    <property type="protein sequence ID" value="JAP97649.1"/>
    <property type="molecule type" value="Transcribed_RNA"/>
</dbReference>
<evidence type="ECO:0000256" key="8">
    <source>
        <dbReference type="ARBA" id="ARBA00023929"/>
    </source>
</evidence>
<evidence type="ECO:0000256" key="1">
    <source>
        <dbReference type="ARBA" id="ARBA00005058"/>
    </source>
</evidence>
<reference evidence="13" key="2">
    <citation type="submission" date="2014-07" db="EMBL/GenBank/DDBJ databases">
        <authorList>
            <person name="Hull J."/>
        </authorList>
    </citation>
    <scope>NUCLEOTIDE SEQUENCE</scope>
</reference>
<dbReference type="EC" id="2.4.2.1" evidence="3 11"/>
<proteinExistence type="inferred from homology"/>
<evidence type="ECO:0000313" key="13">
    <source>
        <dbReference type="EMBL" id="JAG17157.1"/>
    </source>
</evidence>
<dbReference type="Gene3D" id="3.40.50.1580">
    <property type="entry name" value="Nucleoside phosphorylase domain"/>
    <property type="match status" value="1"/>
</dbReference>
<dbReference type="FunFam" id="3.40.50.1580:FF:000004">
    <property type="entry name" value="Purine nucleoside phosphorylase"/>
    <property type="match status" value="1"/>
</dbReference>
<evidence type="ECO:0000313" key="16">
    <source>
        <dbReference type="EMBL" id="JAQ17176.1"/>
    </source>
</evidence>
<accession>A0A0A9X8X6</accession>
<dbReference type="InterPro" id="IPR011268">
    <property type="entry name" value="Purine_phosphorylase"/>
</dbReference>
<reference evidence="14" key="3">
    <citation type="submission" date="2014-09" db="EMBL/GenBank/DDBJ databases">
        <authorList>
            <person name="Magalhaes I.L.F."/>
            <person name="Oliveira U."/>
            <person name="Santos F.R."/>
            <person name="Vidigal T.H.D.A."/>
            <person name="Brescovit A.D."/>
            <person name="Santos A.J."/>
        </authorList>
    </citation>
    <scope>NUCLEOTIDE SEQUENCE</scope>
</reference>
<comment type="catalytic activity">
    <reaction evidence="7">
        <text>inosine + phosphate = alpha-D-ribose 1-phosphate + hypoxanthine</text>
        <dbReference type="Rhea" id="RHEA:27646"/>
        <dbReference type="ChEBI" id="CHEBI:17368"/>
        <dbReference type="ChEBI" id="CHEBI:17596"/>
        <dbReference type="ChEBI" id="CHEBI:43474"/>
        <dbReference type="ChEBI" id="CHEBI:57720"/>
        <dbReference type="EC" id="2.4.2.1"/>
    </reaction>
</comment>
<reference evidence="15" key="4">
    <citation type="journal article" date="2016" name="Gigascience">
        <title>De novo construction of an expanded transcriptome assembly for the western tarnished plant bug, Lygus hesperus.</title>
        <authorList>
            <person name="Tassone E.E."/>
            <person name="Geib S.M."/>
            <person name="Hall B."/>
            <person name="Fabrick J.A."/>
            <person name="Brent C.S."/>
            <person name="Hull J.J."/>
        </authorList>
    </citation>
    <scope>NUCLEOTIDE SEQUENCE</scope>
</reference>
<evidence type="ECO:0000256" key="6">
    <source>
        <dbReference type="ARBA" id="ARBA00022679"/>
    </source>
</evidence>
<dbReference type="CDD" id="cd09009">
    <property type="entry name" value="PNP-EcPNPII_like"/>
    <property type="match status" value="1"/>
</dbReference>
<gene>
    <name evidence="13" type="primary">PNP_8</name>
    <name evidence="15" type="synonym">PNP_2</name>
    <name evidence="16" type="synonym">PNP_4</name>
    <name evidence="13" type="ORF">CM83_39709</name>
    <name evidence="16" type="ORF">g.68381</name>
    <name evidence="15" type="ORF">g.68382</name>
</gene>
<comment type="catalytic activity">
    <reaction evidence="9">
        <text>2'-deoxyinosine + phosphate = 2-deoxy-alpha-D-ribose 1-phosphate + hypoxanthine</text>
        <dbReference type="Rhea" id="RHEA:27750"/>
        <dbReference type="ChEBI" id="CHEBI:17368"/>
        <dbReference type="ChEBI" id="CHEBI:28997"/>
        <dbReference type="ChEBI" id="CHEBI:43474"/>
        <dbReference type="ChEBI" id="CHEBI:57259"/>
        <dbReference type="EC" id="2.4.2.1"/>
    </reaction>
</comment>
<dbReference type="SUPFAM" id="SSF53167">
    <property type="entry name" value="Purine and uridine phosphorylases"/>
    <property type="match status" value="1"/>
</dbReference>
<organism evidence="13">
    <name type="scientific">Lygus hesperus</name>
    <name type="common">Western plant bug</name>
    <dbReference type="NCBI Taxonomy" id="30085"/>
    <lineage>
        <taxon>Eukaryota</taxon>
        <taxon>Metazoa</taxon>
        <taxon>Ecdysozoa</taxon>
        <taxon>Arthropoda</taxon>
        <taxon>Hexapoda</taxon>
        <taxon>Insecta</taxon>
        <taxon>Pterygota</taxon>
        <taxon>Neoptera</taxon>
        <taxon>Paraneoptera</taxon>
        <taxon>Hemiptera</taxon>
        <taxon>Heteroptera</taxon>
        <taxon>Panheteroptera</taxon>
        <taxon>Cimicomorpha</taxon>
        <taxon>Miridae</taxon>
        <taxon>Mirini</taxon>
        <taxon>Lygus</taxon>
    </lineage>
</organism>
<reference evidence="13" key="1">
    <citation type="journal article" date="2014" name="PLoS ONE">
        <title>Transcriptome-Based Identification of ABC Transporters in the Western Tarnished Plant Bug Lygus hesperus.</title>
        <authorList>
            <person name="Hull J.J."/>
            <person name="Chaney K."/>
            <person name="Geib S.M."/>
            <person name="Fabrick J.A."/>
            <person name="Brent C.S."/>
            <person name="Walsh D."/>
            <person name="Lavine L.C."/>
        </authorList>
    </citation>
    <scope>NUCLEOTIDE SEQUENCE</scope>
</reference>
<evidence type="ECO:0000256" key="3">
    <source>
        <dbReference type="ARBA" id="ARBA00011886"/>
    </source>
</evidence>
<evidence type="ECO:0000256" key="4">
    <source>
        <dbReference type="ARBA" id="ARBA00013834"/>
    </source>
</evidence>
<evidence type="ECO:0000313" key="14">
    <source>
        <dbReference type="EMBL" id="JAG48681.1"/>
    </source>
</evidence>
<dbReference type="GO" id="GO:0005737">
    <property type="term" value="C:cytoplasm"/>
    <property type="evidence" value="ECO:0007669"/>
    <property type="project" value="TreeGrafter"/>
</dbReference>
<dbReference type="NCBIfam" id="TIGR01697">
    <property type="entry name" value="PNPH-PUNA-XAPA"/>
    <property type="match status" value="1"/>
</dbReference>
<dbReference type="Pfam" id="PF01048">
    <property type="entry name" value="PNP_UDP_1"/>
    <property type="match status" value="1"/>
</dbReference>
<keyword evidence="6 11" id="KW-0808">Transferase</keyword>
<evidence type="ECO:0000313" key="15">
    <source>
        <dbReference type="EMBL" id="JAP97649.1"/>
    </source>
</evidence>
<keyword evidence="5 11" id="KW-0328">Glycosyltransferase</keyword>
<evidence type="ECO:0000256" key="11">
    <source>
        <dbReference type="PIRNR" id="PIRNR000477"/>
    </source>
</evidence>
<evidence type="ECO:0000259" key="12">
    <source>
        <dbReference type="Pfam" id="PF01048"/>
    </source>
</evidence>
<dbReference type="PANTHER" id="PTHR11904:SF9">
    <property type="entry name" value="PURINE NUCLEOSIDE PHOSPHORYLASE-RELATED"/>
    <property type="match status" value="1"/>
</dbReference>
<comment type="pathway">
    <text evidence="1 11">Purine metabolism; purine nucleoside salvage.</text>
</comment>
<dbReference type="GO" id="GO:0004731">
    <property type="term" value="F:purine-nucleoside phosphorylase activity"/>
    <property type="evidence" value="ECO:0007669"/>
    <property type="project" value="UniProtKB-EC"/>
</dbReference>
<comment type="catalytic activity">
    <reaction evidence="10">
        <text>guanosine + phosphate = alpha-D-ribose 1-phosphate + guanine</text>
        <dbReference type="Rhea" id="RHEA:13233"/>
        <dbReference type="ChEBI" id="CHEBI:16235"/>
        <dbReference type="ChEBI" id="CHEBI:16750"/>
        <dbReference type="ChEBI" id="CHEBI:43474"/>
        <dbReference type="ChEBI" id="CHEBI:57720"/>
        <dbReference type="EC" id="2.4.2.1"/>
    </reaction>
</comment>
<sequence>MDKIINGDRPHQDHNARSYDTVKGVADWLLSRTDVRPRIGMICGTGMGSVPGMIKVRNEFDFAEIPHFPVSTVKGHAGKLILGFIGSVPVMCMKGRAHYYEGYDIAQCVMPVRVMKLCGVTHMMISNAAGALNENFEVGDVMIMKDHVNFLGLAGINPLRGINDERWGPRLFLTNRIYDKGMRQMAKQAAKELGYESQFHEGVFAMVGGPNFETVAECRLLRMMGVDTVGMSTAHEALAGHHCGIKVFAFSIVTNKCDVEYDSGYHISHDQILASGFRMELMIRMWISTIISLLSSELDDESIKS</sequence>
<dbReference type="GO" id="GO:0009116">
    <property type="term" value="P:nucleoside metabolic process"/>
    <property type="evidence" value="ECO:0007669"/>
    <property type="project" value="InterPro"/>
</dbReference>
<feature type="domain" description="Nucleoside phosphorylase" evidence="12">
    <location>
        <begin position="38"/>
        <end position="260"/>
    </location>
</feature>